<evidence type="ECO:0000313" key="13">
    <source>
        <dbReference type="Ensembl" id="ENSXETP00000113660"/>
    </source>
</evidence>
<feature type="region of interest" description="Disordered" evidence="10">
    <location>
        <begin position="786"/>
        <end position="813"/>
    </location>
</feature>
<dbReference type="SUPFAM" id="SSF53098">
    <property type="entry name" value="Ribonuclease H-like"/>
    <property type="match status" value="1"/>
</dbReference>
<dbReference type="FunFam" id="3.10.20.370:FF:000003">
    <property type="entry name" value="Transposon Tf2-6 polyprotein"/>
    <property type="match status" value="1"/>
</dbReference>
<dbReference type="PROSITE" id="PS50878">
    <property type="entry name" value="RT_POL"/>
    <property type="match status" value="1"/>
</dbReference>
<dbReference type="GeneTree" id="ENSGT01040000240511"/>
<dbReference type="FunFam" id="3.30.70.270:FF:000020">
    <property type="entry name" value="Transposon Tf2-6 polyprotein-like Protein"/>
    <property type="match status" value="1"/>
</dbReference>
<dbReference type="InterPro" id="IPR001584">
    <property type="entry name" value="Integrase_cat-core"/>
</dbReference>
<dbReference type="FunFam" id="1.10.340.70:FF:000001">
    <property type="entry name" value="Retrovirus-related Pol polyprotein from transposon gypsy-like Protein"/>
    <property type="match status" value="1"/>
</dbReference>
<dbReference type="GO" id="GO:0015074">
    <property type="term" value="P:DNA integration"/>
    <property type="evidence" value="ECO:0007669"/>
    <property type="project" value="InterPro"/>
</dbReference>
<feature type="compositionally biased region" description="Basic residues" evidence="10">
    <location>
        <begin position="786"/>
        <end position="804"/>
    </location>
</feature>
<keyword evidence="7" id="KW-0378">Hydrolase</keyword>
<dbReference type="CDD" id="cd01647">
    <property type="entry name" value="RT_LTR"/>
    <property type="match status" value="1"/>
</dbReference>
<dbReference type="InterPro" id="IPR041588">
    <property type="entry name" value="Integrase_H2C2"/>
</dbReference>
<keyword evidence="6" id="KW-0255">Endonuclease</keyword>
<dbReference type="Ensembl" id="ENSXETT00000107735">
    <property type="protein sequence ID" value="ENSXETP00000113660"/>
    <property type="gene ID" value="ENSXETG00000046488"/>
</dbReference>
<keyword evidence="4" id="KW-0548">Nucleotidyltransferase</keyword>
<dbReference type="GO" id="GO:0003676">
    <property type="term" value="F:nucleic acid binding"/>
    <property type="evidence" value="ECO:0007669"/>
    <property type="project" value="InterPro"/>
</dbReference>
<dbReference type="InterPro" id="IPR000477">
    <property type="entry name" value="RT_dom"/>
</dbReference>
<keyword evidence="8" id="KW-0695">RNA-directed DNA polymerase</keyword>
<dbReference type="Gene3D" id="3.30.70.270">
    <property type="match status" value="2"/>
</dbReference>
<feature type="domain" description="Reverse transcriptase" evidence="11">
    <location>
        <begin position="153"/>
        <end position="332"/>
    </location>
</feature>
<proteinExistence type="inferred from homology"/>
<dbReference type="Pfam" id="PF00665">
    <property type="entry name" value="rve"/>
    <property type="match status" value="1"/>
</dbReference>
<keyword evidence="3" id="KW-0808">Transferase</keyword>
<dbReference type="EC" id="3.1.26.4" evidence="2"/>
<dbReference type="CDD" id="cd09274">
    <property type="entry name" value="RNase_HI_RT_Ty3"/>
    <property type="match status" value="1"/>
</dbReference>
<evidence type="ECO:0000256" key="2">
    <source>
        <dbReference type="ARBA" id="ARBA00012180"/>
    </source>
</evidence>
<evidence type="ECO:0000256" key="5">
    <source>
        <dbReference type="ARBA" id="ARBA00022722"/>
    </source>
</evidence>
<reference evidence="13" key="1">
    <citation type="journal article" date="2010" name="Science">
        <title>The genome of the Western clawed frog Xenopus tropicalis.</title>
        <authorList>
            <person name="Hellsten U."/>
            <person name="Harland R.M."/>
            <person name="Gilchrist M.J."/>
            <person name="Hendrix D."/>
            <person name="Jurka J."/>
            <person name="Kapitonov V."/>
            <person name="Ovcharenko I."/>
            <person name="Putnam N.H."/>
            <person name="Shu S."/>
            <person name="Taher L."/>
            <person name="Blitz I.L."/>
            <person name="Blumberg B."/>
            <person name="Dichmann D.S."/>
            <person name="Dubchak I."/>
            <person name="Amaya E."/>
            <person name="Detter J.C."/>
            <person name="Fletcher R."/>
            <person name="Gerhard D.S."/>
            <person name="Goodstein D."/>
            <person name="Graves T."/>
            <person name="Grigoriev I.V."/>
            <person name="Grimwood J."/>
            <person name="Kawashima T."/>
            <person name="Lindquist E."/>
            <person name="Lucas S.M."/>
            <person name="Mead P.E."/>
            <person name="Mitros T."/>
            <person name="Ogino H."/>
            <person name="Ohta Y."/>
            <person name="Poliakov A.V."/>
            <person name="Pollet N."/>
            <person name="Robert J."/>
            <person name="Salamov A."/>
            <person name="Sater A.K."/>
            <person name="Schmutz J."/>
            <person name="Terry A."/>
            <person name="Vize P.D."/>
            <person name="Warren W.C."/>
            <person name="Wells D."/>
            <person name="Wills A."/>
            <person name="Wilson R.K."/>
            <person name="Zimmerman L.B."/>
            <person name="Zorn A.M."/>
            <person name="Grainger R."/>
            <person name="Grammer T."/>
            <person name="Khokha M.K."/>
            <person name="Richardson P.M."/>
            <person name="Rokhsar D.S."/>
        </authorList>
    </citation>
    <scope>NUCLEOTIDE SEQUENCE [LARGE SCALE GENOMIC DNA]</scope>
    <source>
        <strain evidence="13">Nigerian</strain>
    </source>
</reference>
<dbReference type="PROSITE" id="PS50994">
    <property type="entry name" value="INTEGRASE"/>
    <property type="match status" value="1"/>
</dbReference>
<dbReference type="GO" id="GO:0003964">
    <property type="term" value="F:RNA-directed DNA polymerase activity"/>
    <property type="evidence" value="ECO:0007669"/>
    <property type="project" value="UniProtKB-KW"/>
</dbReference>
<dbReference type="InterPro" id="IPR050951">
    <property type="entry name" value="Retrovirus_Pol_polyprotein"/>
</dbReference>
<dbReference type="Pfam" id="PF17917">
    <property type="entry name" value="RT_RNaseH"/>
    <property type="match status" value="1"/>
</dbReference>
<evidence type="ECO:0000256" key="7">
    <source>
        <dbReference type="ARBA" id="ARBA00022801"/>
    </source>
</evidence>
<dbReference type="Gene3D" id="3.30.420.10">
    <property type="entry name" value="Ribonuclease H-like superfamily/Ribonuclease H"/>
    <property type="match status" value="1"/>
</dbReference>
<dbReference type="Gene3D" id="3.10.10.10">
    <property type="entry name" value="HIV Type 1 Reverse Transcriptase, subunit A, domain 1"/>
    <property type="match status" value="1"/>
</dbReference>
<reference evidence="13" key="2">
    <citation type="submission" date="2021-03" db="UniProtKB">
        <authorList>
            <consortium name="Ensembl"/>
        </authorList>
    </citation>
    <scope>IDENTIFICATION</scope>
</reference>
<name>A0A803K042_XENTR</name>
<dbReference type="InParanoid" id="A0A803K042"/>
<dbReference type="InterPro" id="IPR043128">
    <property type="entry name" value="Rev_trsase/Diguanyl_cyclase"/>
</dbReference>
<dbReference type="InterPro" id="IPR041373">
    <property type="entry name" value="RT_RNaseH"/>
</dbReference>
<evidence type="ECO:0000256" key="9">
    <source>
        <dbReference type="ARBA" id="ARBA00039658"/>
    </source>
</evidence>
<evidence type="ECO:0000259" key="11">
    <source>
        <dbReference type="PROSITE" id="PS50878"/>
    </source>
</evidence>
<organism evidence="13">
    <name type="scientific">Xenopus tropicalis</name>
    <name type="common">Western clawed frog</name>
    <name type="synonym">Silurana tropicalis</name>
    <dbReference type="NCBI Taxonomy" id="8364"/>
    <lineage>
        <taxon>Eukaryota</taxon>
        <taxon>Metazoa</taxon>
        <taxon>Chordata</taxon>
        <taxon>Craniata</taxon>
        <taxon>Vertebrata</taxon>
        <taxon>Euteleostomi</taxon>
        <taxon>Amphibia</taxon>
        <taxon>Batrachia</taxon>
        <taxon>Anura</taxon>
        <taxon>Pipoidea</taxon>
        <taxon>Pipidae</taxon>
        <taxon>Xenopodinae</taxon>
        <taxon>Xenopus</taxon>
        <taxon>Silurana</taxon>
    </lineage>
</organism>
<evidence type="ECO:0000256" key="6">
    <source>
        <dbReference type="ARBA" id="ARBA00022759"/>
    </source>
</evidence>
<feature type="domain" description="Integrase catalytic" evidence="12">
    <location>
        <begin position="671"/>
        <end position="781"/>
    </location>
</feature>
<dbReference type="AlphaFoldDB" id="A0A803K042"/>
<evidence type="ECO:0000256" key="10">
    <source>
        <dbReference type="SAM" id="MobiDB-lite"/>
    </source>
</evidence>
<evidence type="ECO:0000256" key="4">
    <source>
        <dbReference type="ARBA" id="ARBA00022695"/>
    </source>
</evidence>
<comment type="similarity">
    <text evidence="1">Belongs to the beta type-B retroviral polymerase family. HERV class-II K(HML-2) pol subfamily.</text>
</comment>
<evidence type="ECO:0000256" key="8">
    <source>
        <dbReference type="ARBA" id="ARBA00022918"/>
    </source>
</evidence>
<dbReference type="Pfam" id="PF00078">
    <property type="entry name" value="RVT_1"/>
    <property type="match status" value="1"/>
</dbReference>
<evidence type="ECO:0000259" key="12">
    <source>
        <dbReference type="PROSITE" id="PS50994"/>
    </source>
</evidence>
<keyword evidence="5" id="KW-0540">Nuclease</keyword>
<sequence length="813" mass="91342">MRILAVDRRPLGSGVVNKKTIFLSLSSNNVHSEEIAFFLIEGASSPLILGLPWLQAHNPLINWVTGEVTQWGDGCRGVCIPPVIANTVLEGLPAAYSAFADVFSKRAAETLPPHRQYDCPIDLVPGASLPRGRTYPLSLPESQSMREYIQENLVRGFIRPSSSPAGAGFFFVGKKDGSLRPCIDYRGLNKVTVKNRYPLPLISELFDQVKGAKVYTKLDLRGAYNLIRIREGDEWKTAFNTRDGHYEYLVMPFGLCNAPAVFQEFVNDIFRDLLGVFVVVYLDDILVFSSNLHEHRIHVCEVLKRLRENNLYAKLEKCIFEVASVQFLGFIITSKGLEMDPGKVKAVLDWAQPLSLRAVQRFLGFANYYRQFIKNFSLIVAPITNLTKKGADPSMWSPEAVQAFETLKKEFSSASFLKYPDSALPFIVEVDASEVGAGAVLSQRHPMTNKLHPCAFFSKKFLPAEVNYDIGNRELLAVKLAFEEWRHLLEGAKHPVTVYTDHKNLLYIESAKRLNPRQARWALFFSRFNFVLTFRPGSKNTKADALSRSFNSVSSDPSECTPIIPREIVVATLESDLSSLLSPLQSSAPVETPSGKWFVPEELREQVLSEVHDSKVAGHPGITKTVSLLSRHVWWPSFKQDAKTFVNSCAVCQRSKPSHHLSQGLLNPLPIPVKPWSHISMDFIVELPPSQGKTVIWVVVDRFSKMAHFISLPQLPSAKVLADLFITHIFKFHGFPENIISDRGVQFVSKFWRAFCSLVGTELSFSSAYHPQTNGQTERVNVMKHLPARRGRPPRCHRRGRPPRRSPPVPAPS</sequence>
<dbReference type="GO" id="GO:0004523">
    <property type="term" value="F:RNA-DNA hybrid ribonuclease activity"/>
    <property type="evidence" value="ECO:0007669"/>
    <property type="project" value="UniProtKB-EC"/>
</dbReference>
<evidence type="ECO:0000256" key="1">
    <source>
        <dbReference type="ARBA" id="ARBA00010879"/>
    </source>
</evidence>
<dbReference type="PANTHER" id="PTHR37984:SF5">
    <property type="entry name" value="PROTEIN NYNRIN-LIKE"/>
    <property type="match status" value="1"/>
</dbReference>
<evidence type="ECO:0000256" key="3">
    <source>
        <dbReference type="ARBA" id="ARBA00022679"/>
    </source>
</evidence>
<dbReference type="Pfam" id="PF17921">
    <property type="entry name" value="Integrase_H2C2"/>
    <property type="match status" value="1"/>
</dbReference>
<accession>A0A803K042</accession>
<dbReference type="Gene3D" id="1.10.340.70">
    <property type="match status" value="1"/>
</dbReference>
<dbReference type="Gene3D" id="3.10.20.370">
    <property type="match status" value="1"/>
</dbReference>
<dbReference type="InterPro" id="IPR036397">
    <property type="entry name" value="RNaseH_sf"/>
</dbReference>
<dbReference type="InterPro" id="IPR043502">
    <property type="entry name" value="DNA/RNA_pol_sf"/>
</dbReference>
<dbReference type="SUPFAM" id="SSF56672">
    <property type="entry name" value="DNA/RNA polymerases"/>
    <property type="match status" value="1"/>
</dbReference>
<dbReference type="FunCoup" id="A0A803K042">
    <property type="interactions" value="50"/>
</dbReference>
<protein>
    <recommendedName>
        <fullName evidence="9">Gypsy retrotransposon integrase-like protein 1</fullName>
        <ecNumber evidence="2">3.1.26.4</ecNumber>
    </recommendedName>
</protein>
<dbReference type="PANTHER" id="PTHR37984">
    <property type="entry name" value="PROTEIN CBG26694"/>
    <property type="match status" value="1"/>
</dbReference>
<dbReference type="InterPro" id="IPR012337">
    <property type="entry name" value="RNaseH-like_sf"/>
</dbReference>